<evidence type="ECO:0000313" key="1">
    <source>
        <dbReference type="EMBL" id="EEF42145.1"/>
    </source>
</evidence>
<reference evidence="2" key="1">
    <citation type="journal article" date="2010" name="Nat. Biotechnol.">
        <title>Draft genome sequence of the oilseed species Ricinus communis.</title>
        <authorList>
            <person name="Chan A.P."/>
            <person name="Crabtree J."/>
            <person name="Zhao Q."/>
            <person name="Lorenzi H."/>
            <person name="Orvis J."/>
            <person name="Puiu D."/>
            <person name="Melake-Berhan A."/>
            <person name="Jones K.M."/>
            <person name="Redman J."/>
            <person name="Chen G."/>
            <person name="Cahoon E.B."/>
            <person name="Gedil M."/>
            <person name="Stanke M."/>
            <person name="Haas B.J."/>
            <person name="Wortman J.R."/>
            <person name="Fraser-Liggett C.M."/>
            <person name="Ravel J."/>
            <person name="Rabinowicz P.D."/>
        </authorList>
    </citation>
    <scope>NUCLEOTIDE SEQUENCE [LARGE SCALE GENOMIC DNA]</scope>
    <source>
        <strain evidence="2">cv. Hale</strain>
    </source>
</reference>
<sequence>MAFAWSPVCGVTIKDLGKQPYLFKLYHELDYPGLLNGMSWTSVGFRVMSSRN</sequence>
<dbReference type="Proteomes" id="UP000008311">
    <property type="component" value="Unassembled WGS sequence"/>
</dbReference>
<keyword evidence="2" id="KW-1185">Reference proteome</keyword>
<dbReference type="EMBL" id="EQ973852">
    <property type="protein sequence ID" value="EEF42145.1"/>
    <property type="molecule type" value="Genomic_DNA"/>
</dbReference>
<proteinExistence type="predicted"/>
<accession>B9S2L4</accession>
<organism evidence="1 2">
    <name type="scientific">Ricinus communis</name>
    <name type="common">Castor bean</name>
    <dbReference type="NCBI Taxonomy" id="3988"/>
    <lineage>
        <taxon>Eukaryota</taxon>
        <taxon>Viridiplantae</taxon>
        <taxon>Streptophyta</taxon>
        <taxon>Embryophyta</taxon>
        <taxon>Tracheophyta</taxon>
        <taxon>Spermatophyta</taxon>
        <taxon>Magnoliopsida</taxon>
        <taxon>eudicotyledons</taxon>
        <taxon>Gunneridae</taxon>
        <taxon>Pentapetalae</taxon>
        <taxon>rosids</taxon>
        <taxon>fabids</taxon>
        <taxon>Malpighiales</taxon>
        <taxon>Euphorbiaceae</taxon>
        <taxon>Acalyphoideae</taxon>
        <taxon>Acalypheae</taxon>
        <taxon>Ricinus</taxon>
    </lineage>
</organism>
<dbReference type="AlphaFoldDB" id="B9S2L4"/>
<evidence type="ECO:0000313" key="2">
    <source>
        <dbReference type="Proteomes" id="UP000008311"/>
    </source>
</evidence>
<gene>
    <name evidence="1" type="ORF">RCOM_1209740</name>
</gene>
<name>B9S2L4_RICCO</name>
<dbReference type="InParanoid" id="B9S2L4"/>
<protein>
    <submittedName>
        <fullName evidence="1">Uncharacterized protein</fullName>
    </submittedName>
</protein>